<evidence type="ECO:0000313" key="4">
    <source>
        <dbReference type="EMBL" id="OGG29072.1"/>
    </source>
</evidence>
<dbReference type="InterPro" id="IPR001296">
    <property type="entry name" value="Glyco_trans_1"/>
</dbReference>
<sequence>MKIGIDARLIRETGVGRYIRNLVGELATQDKTNEYVVFLRASAYDSFSPPNARWSKALAEVPWHTFAEQLIMPWILFNARLDLVHIPYFNIPIFYPGRMVATIHDLTILHFDTGKATTLPLLFYKFRRLGYRIALELGLRRARAILAVSKTTKQEVVDHFGIDPMKIIVAYEGVDEKVKSQKSKVKSQKPLIENPYFLYVGNAYPHKSLETLLRAFNKFLQVPTSSNQVRLVLVGKDDFFYRRIMEYVHNLNLDDNVIFFGQADDRQLANLYAHAIALVFPSLMEGFGLPALEALALGCPVIVSDIPVFHEILGDQATYFHPSDFKELAQKLSAAVAKRSAINQDKVSRLLTRYSWSTLSSETLRVYVNIC</sequence>
<dbReference type="EMBL" id="MFJZ01000058">
    <property type="protein sequence ID" value="OGG29072.1"/>
    <property type="molecule type" value="Genomic_DNA"/>
</dbReference>
<dbReference type="InterPro" id="IPR028098">
    <property type="entry name" value="Glyco_trans_4-like_N"/>
</dbReference>
<reference evidence="4 5" key="1">
    <citation type="journal article" date="2016" name="Nat. Commun.">
        <title>Thousands of microbial genomes shed light on interconnected biogeochemical processes in an aquifer system.</title>
        <authorList>
            <person name="Anantharaman K."/>
            <person name="Brown C.T."/>
            <person name="Hug L.A."/>
            <person name="Sharon I."/>
            <person name="Castelle C.J."/>
            <person name="Probst A.J."/>
            <person name="Thomas B.C."/>
            <person name="Singh A."/>
            <person name="Wilkins M.J."/>
            <person name="Karaoz U."/>
            <person name="Brodie E.L."/>
            <person name="Williams K.H."/>
            <person name="Hubbard S.S."/>
            <person name="Banfield J.F."/>
        </authorList>
    </citation>
    <scope>NUCLEOTIDE SEQUENCE [LARGE SCALE GENOMIC DNA]</scope>
</reference>
<keyword evidence="1" id="KW-0808">Transferase</keyword>
<dbReference type="PANTHER" id="PTHR46401">
    <property type="entry name" value="GLYCOSYLTRANSFERASE WBBK-RELATED"/>
    <property type="match status" value="1"/>
</dbReference>
<dbReference type="STRING" id="1798396.A2973_00515"/>
<comment type="caution">
    <text evidence="4">The sequence shown here is derived from an EMBL/GenBank/DDBJ whole genome shotgun (WGS) entry which is preliminary data.</text>
</comment>
<evidence type="ECO:0000313" key="5">
    <source>
        <dbReference type="Proteomes" id="UP000176409"/>
    </source>
</evidence>
<evidence type="ECO:0008006" key="6">
    <source>
        <dbReference type="Google" id="ProtNLM"/>
    </source>
</evidence>
<protein>
    <recommendedName>
        <fullName evidence="6">Glycosyl transferase family 1 domain-containing protein</fullName>
    </recommendedName>
</protein>
<evidence type="ECO:0000256" key="1">
    <source>
        <dbReference type="ARBA" id="ARBA00022679"/>
    </source>
</evidence>
<dbReference type="Proteomes" id="UP000176409">
    <property type="component" value="Unassembled WGS sequence"/>
</dbReference>
<feature type="domain" description="Glycosyltransferase subfamily 4-like N-terminal" evidence="3">
    <location>
        <begin position="14"/>
        <end position="176"/>
    </location>
</feature>
<dbReference type="Pfam" id="PF00534">
    <property type="entry name" value="Glycos_transf_1"/>
    <property type="match status" value="1"/>
</dbReference>
<proteinExistence type="predicted"/>
<dbReference type="Pfam" id="PF13439">
    <property type="entry name" value="Glyco_transf_4"/>
    <property type="match status" value="1"/>
</dbReference>
<feature type="domain" description="Glycosyl transferase family 1" evidence="2">
    <location>
        <begin position="193"/>
        <end position="338"/>
    </location>
</feature>
<dbReference type="Gene3D" id="3.40.50.2000">
    <property type="entry name" value="Glycogen Phosphorylase B"/>
    <property type="match status" value="2"/>
</dbReference>
<evidence type="ECO:0000259" key="2">
    <source>
        <dbReference type="Pfam" id="PF00534"/>
    </source>
</evidence>
<dbReference type="PANTHER" id="PTHR46401:SF2">
    <property type="entry name" value="GLYCOSYLTRANSFERASE WBBK-RELATED"/>
    <property type="match status" value="1"/>
</dbReference>
<accession>A0A1F6AX52</accession>
<organism evidence="4 5">
    <name type="scientific">Candidatus Gottesmanbacteria bacterium RIFCSPLOWO2_01_FULL_49_10</name>
    <dbReference type="NCBI Taxonomy" id="1798396"/>
    <lineage>
        <taxon>Bacteria</taxon>
        <taxon>Candidatus Gottesmaniibacteriota</taxon>
    </lineage>
</organism>
<evidence type="ECO:0000259" key="3">
    <source>
        <dbReference type="Pfam" id="PF13439"/>
    </source>
</evidence>
<dbReference type="GO" id="GO:0009103">
    <property type="term" value="P:lipopolysaccharide biosynthetic process"/>
    <property type="evidence" value="ECO:0007669"/>
    <property type="project" value="TreeGrafter"/>
</dbReference>
<dbReference type="SUPFAM" id="SSF53756">
    <property type="entry name" value="UDP-Glycosyltransferase/glycogen phosphorylase"/>
    <property type="match status" value="1"/>
</dbReference>
<dbReference type="CDD" id="cd03809">
    <property type="entry name" value="GT4_MtfB-like"/>
    <property type="match status" value="1"/>
</dbReference>
<dbReference type="GO" id="GO:0016757">
    <property type="term" value="F:glycosyltransferase activity"/>
    <property type="evidence" value="ECO:0007669"/>
    <property type="project" value="InterPro"/>
</dbReference>
<gene>
    <name evidence="4" type="ORF">A2973_00515</name>
</gene>
<name>A0A1F6AX52_9BACT</name>
<dbReference type="AlphaFoldDB" id="A0A1F6AX52"/>